<keyword evidence="2" id="KW-1185">Reference proteome</keyword>
<comment type="caution">
    <text evidence="1">The sequence shown here is derived from an EMBL/GenBank/DDBJ whole genome shotgun (WGS) entry which is preliminary data.</text>
</comment>
<dbReference type="Proteomes" id="UP000663801">
    <property type="component" value="Unassembled WGS sequence"/>
</dbReference>
<reference evidence="1" key="1">
    <citation type="submission" date="2021-01" db="EMBL/GenBank/DDBJ databases">
        <title>KCTC 19127 draft genome.</title>
        <authorList>
            <person name="An D."/>
        </authorList>
    </citation>
    <scope>NUCLEOTIDE SEQUENCE</scope>
    <source>
        <strain evidence="1">KCTC 19127</strain>
    </source>
</reference>
<organism evidence="1 2">
    <name type="scientific">Nakamurella flavida</name>
    <dbReference type="NCBI Taxonomy" id="363630"/>
    <lineage>
        <taxon>Bacteria</taxon>
        <taxon>Bacillati</taxon>
        <taxon>Actinomycetota</taxon>
        <taxon>Actinomycetes</taxon>
        <taxon>Nakamurellales</taxon>
        <taxon>Nakamurellaceae</taxon>
        <taxon>Nakamurella</taxon>
    </lineage>
</organism>
<dbReference type="EMBL" id="JAERWL010000005">
    <property type="protein sequence ID" value="MBM9475583.1"/>
    <property type="molecule type" value="Genomic_DNA"/>
</dbReference>
<name>A0A938YM52_9ACTN</name>
<dbReference type="AlphaFoldDB" id="A0A938YM52"/>
<sequence length="58" mass="6536">MAGKKKTKGVDPTWPEKEHPVNELISDIQGAHSPFGDLEFPLKPEDLPYEHPTTVINR</sequence>
<protein>
    <submittedName>
        <fullName evidence="1">Uncharacterized protein</fullName>
    </submittedName>
</protein>
<proteinExistence type="predicted"/>
<dbReference type="RefSeq" id="WP_205255696.1">
    <property type="nucleotide sequence ID" value="NZ_BAAAPV010000002.1"/>
</dbReference>
<gene>
    <name evidence="1" type="ORF">JL107_03900</name>
</gene>
<evidence type="ECO:0000313" key="2">
    <source>
        <dbReference type="Proteomes" id="UP000663801"/>
    </source>
</evidence>
<evidence type="ECO:0000313" key="1">
    <source>
        <dbReference type="EMBL" id="MBM9475583.1"/>
    </source>
</evidence>
<accession>A0A938YM52</accession>